<dbReference type="Gene3D" id="1.10.10.250">
    <property type="entry name" value="Ribosomal protein L11, C-terminal domain"/>
    <property type="match status" value="1"/>
</dbReference>
<comment type="PTM">
    <text evidence="7 9">One or more lysine residues are methylated.</text>
</comment>
<dbReference type="OrthoDB" id="9802408at2"/>
<evidence type="ECO:0000313" key="14">
    <source>
        <dbReference type="Proteomes" id="UP000238801"/>
    </source>
</evidence>
<evidence type="ECO:0000256" key="10">
    <source>
        <dbReference type="SAM" id="MobiDB-lite"/>
    </source>
</evidence>
<evidence type="ECO:0000256" key="3">
    <source>
        <dbReference type="ARBA" id="ARBA00022730"/>
    </source>
</evidence>
<dbReference type="FunFam" id="1.10.10.250:FF:000001">
    <property type="entry name" value="50S ribosomal protein L11"/>
    <property type="match status" value="1"/>
</dbReference>
<keyword evidence="3 7" id="KW-0699">rRNA-binding</keyword>
<name>A0A2T0X3F7_9RHOB</name>
<dbReference type="InterPro" id="IPR036796">
    <property type="entry name" value="Ribosomal_uL11_N_sf"/>
</dbReference>
<dbReference type="PANTHER" id="PTHR11661:SF1">
    <property type="entry name" value="LARGE RIBOSOMAL SUBUNIT PROTEIN UL11M"/>
    <property type="match status" value="1"/>
</dbReference>
<keyword evidence="14" id="KW-1185">Reference proteome</keyword>
<accession>A0A2T0X3F7</accession>
<dbReference type="FunFam" id="3.30.1550.10:FF:000005">
    <property type="entry name" value="50S ribosomal protein L11"/>
    <property type="match status" value="1"/>
</dbReference>
<evidence type="ECO:0000259" key="11">
    <source>
        <dbReference type="Pfam" id="PF00298"/>
    </source>
</evidence>
<dbReference type="InterPro" id="IPR020783">
    <property type="entry name" value="Ribosomal_uL11_C"/>
</dbReference>
<dbReference type="Gene3D" id="3.30.1550.10">
    <property type="entry name" value="Ribosomal protein L11/L12, N-terminal domain"/>
    <property type="match status" value="1"/>
</dbReference>
<dbReference type="InterPro" id="IPR036769">
    <property type="entry name" value="Ribosomal_uL11_C_sf"/>
</dbReference>
<evidence type="ECO:0000256" key="6">
    <source>
        <dbReference type="ARBA" id="ARBA00023274"/>
    </source>
</evidence>
<feature type="region of interest" description="Disordered" evidence="10">
    <location>
        <begin position="1"/>
        <end position="29"/>
    </location>
</feature>
<comment type="subunit">
    <text evidence="7">Part of the ribosomal stalk of the 50S ribosomal subunit. Interacts with L10 and the large rRNA to form the base of the stalk. L10 forms an elongated spine to which L12 dimers bind in a sequential fashion forming a multimeric L10(L12)X complex.</text>
</comment>
<evidence type="ECO:0000256" key="5">
    <source>
        <dbReference type="ARBA" id="ARBA00022980"/>
    </source>
</evidence>
<dbReference type="InterPro" id="IPR000911">
    <property type="entry name" value="Ribosomal_uL11"/>
</dbReference>
<organism evidence="13 14">
    <name type="scientific">Hasllibacter halocynthiae</name>
    <dbReference type="NCBI Taxonomy" id="595589"/>
    <lineage>
        <taxon>Bacteria</taxon>
        <taxon>Pseudomonadati</taxon>
        <taxon>Pseudomonadota</taxon>
        <taxon>Alphaproteobacteria</taxon>
        <taxon>Rhodobacterales</taxon>
        <taxon>Roseobacteraceae</taxon>
        <taxon>Hasllibacter</taxon>
    </lineage>
</organism>
<evidence type="ECO:0000256" key="9">
    <source>
        <dbReference type="RuleBase" id="RU003979"/>
    </source>
</evidence>
<dbReference type="Proteomes" id="UP000238801">
    <property type="component" value="Unassembled WGS sequence"/>
</dbReference>
<dbReference type="NCBIfam" id="TIGR01632">
    <property type="entry name" value="L11_bact"/>
    <property type="match status" value="1"/>
</dbReference>
<comment type="function">
    <text evidence="7 9">Forms part of the ribosomal stalk which helps the ribosome interact with GTP-bound translation factors.</text>
</comment>
<reference evidence="13 14" key="1">
    <citation type="submission" date="2018-03" db="EMBL/GenBank/DDBJ databases">
        <title>Genomic Encyclopedia of Archaeal and Bacterial Type Strains, Phase II (KMG-II): from individual species to whole genera.</title>
        <authorList>
            <person name="Goeker M."/>
        </authorList>
    </citation>
    <scope>NUCLEOTIDE SEQUENCE [LARGE SCALE GENOMIC DNA]</scope>
    <source>
        <strain evidence="13 14">DSM 29318</strain>
    </source>
</reference>
<dbReference type="GO" id="GO:0022625">
    <property type="term" value="C:cytosolic large ribosomal subunit"/>
    <property type="evidence" value="ECO:0007669"/>
    <property type="project" value="TreeGrafter"/>
</dbReference>
<dbReference type="InterPro" id="IPR006519">
    <property type="entry name" value="Ribosomal_uL11_bac-typ"/>
</dbReference>
<dbReference type="SUPFAM" id="SSF54747">
    <property type="entry name" value="Ribosomal L11/L12e N-terminal domain"/>
    <property type="match status" value="1"/>
</dbReference>
<proteinExistence type="inferred from homology"/>
<dbReference type="PANTHER" id="PTHR11661">
    <property type="entry name" value="60S RIBOSOMAL PROTEIN L12"/>
    <property type="match status" value="1"/>
</dbReference>
<dbReference type="EMBL" id="PVTT01000002">
    <property type="protein sequence ID" value="PRY93461.1"/>
    <property type="molecule type" value="Genomic_DNA"/>
</dbReference>
<dbReference type="SMART" id="SM00649">
    <property type="entry name" value="RL11"/>
    <property type="match status" value="1"/>
</dbReference>
<evidence type="ECO:0000256" key="8">
    <source>
        <dbReference type="RuleBase" id="RU003978"/>
    </source>
</evidence>
<feature type="domain" description="Large ribosomal subunit protein uL11 N-terminal" evidence="12">
    <location>
        <begin position="9"/>
        <end position="67"/>
    </location>
</feature>
<dbReference type="Pfam" id="PF03946">
    <property type="entry name" value="Ribosomal_L11_N"/>
    <property type="match status" value="1"/>
</dbReference>
<dbReference type="AlphaFoldDB" id="A0A2T0X3F7"/>
<protein>
    <recommendedName>
        <fullName evidence="7">Large ribosomal subunit protein uL11</fullName>
    </recommendedName>
</protein>
<dbReference type="Pfam" id="PF00298">
    <property type="entry name" value="Ribosomal_L11"/>
    <property type="match status" value="1"/>
</dbReference>
<gene>
    <name evidence="7" type="primary">rplK</name>
    <name evidence="13" type="ORF">BCF33_2330</name>
</gene>
<keyword evidence="4 7" id="KW-0694">RNA-binding</keyword>
<evidence type="ECO:0000256" key="7">
    <source>
        <dbReference type="HAMAP-Rule" id="MF_00736"/>
    </source>
</evidence>
<evidence type="ECO:0000259" key="12">
    <source>
        <dbReference type="Pfam" id="PF03946"/>
    </source>
</evidence>
<comment type="caution">
    <text evidence="13">The sequence shown here is derived from an EMBL/GenBank/DDBJ whole genome shotgun (WGS) entry which is preliminary data.</text>
</comment>
<keyword evidence="6 7" id="KW-0687">Ribonucleoprotein</keyword>
<dbReference type="GO" id="GO:0003735">
    <property type="term" value="F:structural constituent of ribosome"/>
    <property type="evidence" value="ECO:0007669"/>
    <property type="project" value="InterPro"/>
</dbReference>
<dbReference type="GO" id="GO:0006412">
    <property type="term" value="P:translation"/>
    <property type="evidence" value="ECO:0007669"/>
    <property type="project" value="UniProtKB-UniRule"/>
</dbReference>
<keyword evidence="5 7" id="KW-0689">Ribosomal protein</keyword>
<dbReference type="HAMAP" id="MF_00736">
    <property type="entry name" value="Ribosomal_uL11"/>
    <property type="match status" value="1"/>
</dbReference>
<evidence type="ECO:0000256" key="2">
    <source>
        <dbReference type="ARBA" id="ARBA00022481"/>
    </source>
</evidence>
<sequence>MAKKKVGSMKLQVPAGQANPSPPVGPALGQRGINIMEFCKAFNAKTQDMEQGAPCPTVITYYQDKSFTMDIKTPPASYYLKKAAGLKSQGKRNRPRGAEKPGHETVATVSTKQLREIAEAKMKDLNASDVDAAMQIILGSAKSMGIEVRG</sequence>
<comment type="similarity">
    <text evidence="1 7 8">Belongs to the universal ribosomal protein uL11 family.</text>
</comment>
<dbReference type="RefSeq" id="WP_106161051.1">
    <property type="nucleotide sequence ID" value="NZ_PVTT01000002.1"/>
</dbReference>
<feature type="region of interest" description="Disordered" evidence="10">
    <location>
        <begin position="84"/>
        <end position="108"/>
    </location>
</feature>
<evidence type="ECO:0000256" key="1">
    <source>
        <dbReference type="ARBA" id="ARBA00010537"/>
    </source>
</evidence>
<evidence type="ECO:0000256" key="4">
    <source>
        <dbReference type="ARBA" id="ARBA00022884"/>
    </source>
</evidence>
<dbReference type="GO" id="GO:0070180">
    <property type="term" value="F:large ribosomal subunit rRNA binding"/>
    <property type="evidence" value="ECO:0007669"/>
    <property type="project" value="UniProtKB-UniRule"/>
</dbReference>
<dbReference type="InterPro" id="IPR020784">
    <property type="entry name" value="Ribosomal_uL11_N"/>
</dbReference>
<feature type="domain" description="Large ribosomal subunit protein uL11 C-terminal" evidence="11">
    <location>
        <begin position="72"/>
        <end position="148"/>
    </location>
</feature>
<keyword evidence="2 7" id="KW-0488">Methylation</keyword>
<evidence type="ECO:0000313" key="13">
    <source>
        <dbReference type="EMBL" id="PRY93461.1"/>
    </source>
</evidence>
<dbReference type="CDD" id="cd00349">
    <property type="entry name" value="Ribosomal_L11"/>
    <property type="match status" value="1"/>
</dbReference>
<dbReference type="SUPFAM" id="SSF46906">
    <property type="entry name" value="Ribosomal protein L11, C-terminal domain"/>
    <property type="match status" value="1"/>
</dbReference>